<keyword evidence="5 8" id="KW-0371">Homeobox</keyword>
<keyword evidence="13" id="KW-1185">Reference proteome</keyword>
<reference evidence="11" key="1">
    <citation type="journal article" date="2016" name="Nat. Genet.">
        <title>A high-quality carrot genome assembly provides new insights into carotenoid accumulation and asterid genome evolution.</title>
        <authorList>
            <person name="Iorizzo M."/>
            <person name="Ellison S."/>
            <person name="Senalik D."/>
            <person name="Zeng P."/>
            <person name="Satapoomin P."/>
            <person name="Huang J."/>
            <person name="Bowman M."/>
            <person name="Iovene M."/>
            <person name="Sanseverino W."/>
            <person name="Cavagnaro P."/>
            <person name="Yildiz M."/>
            <person name="Macko-Podgorni A."/>
            <person name="Moranska E."/>
            <person name="Grzebelus E."/>
            <person name="Grzebelus D."/>
            <person name="Ashrafi H."/>
            <person name="Zheng Z."/>
            <person name="Cheng S."/>
            <person name="Spooner D."/>
            <person name="Van Deynze A."/>
            <person name="Simon P."/>
        </authorList>
    </citation>
    <scope>NUCLEOTIDE SEQUENCE [LARGE SCALE GENOMIC DNA]</scope>
    <source>
        <tissue evidence="11">Leaf</tissue>
    </source>
</reference>
<dbReference type="Gene3D" id="1.10.10.60">
    <property type="entry name" value="Homeodomain-like"/>
    <property type="match status" value="1"/>
</dbReference>
<feature type="DNA-binding region" description="Homeobox" evidence="8">
    <location>
        <begin position="348"/>
        <end position="410"/>
    </location>
</feature>
<dbReference type="InterPro" id="IPR050224">
    <property type="entry name" value="TALE_homeobox"/>
</dbReference>
<dbReference type="GO" id="GO:0005634">
    <property type="term" value="C:nucleus"/>
    <property type="evidence" value="ECO:0007669"/>
    <property type="project" value="UniProtKB-SubCell"/>
</dbReference>
<dbReference type="InterPro" id="IPR008422">
    <property type="entry name" value="KN_HD"/>
</dbReference>
<keyword evidence="7 8" id="KW-0539">Nucleus</keyword>
<dbReference type="FunFam" id="1.10.10.60:FF:000117">
    <property type="entry name" value="BEL1-like homeodomain protein 9"/>
    <property type="match status" value="1"/>
</dbReference>
<keyword evidence="3" id="KW-0805">Transcription regulation</keyword>
<keyword evidence="4 8" id="KW-0238">DNA-binding</keyword>
<dbReference type="SUPFAM" id="SSF46689">
    <property type="entry name" value="Homeodomain-like"/>
    <property type="match status" value="1"/>
</dbReference>
<evidence type="ECO:0000256" key="6">
    <source>
        <dbReference type="ARBA" id="ARBA00023163"/>
    </source>
</evidence>
<dbReference type="InterPro" id="IPR001356">
    <property type="entry name" value="HD"/>
</dbReference>
<dbReference type="CDD" id="cd00086">
    <property type="entry name" value="homeodomain"/>
    <property type="match status" value="1"/>
</dbReference>
<organism evidence="11">
    <name type="scientific">Daucus carota subsp. sativus</name>
    <name type="common">Carrot</name>
    <dbReference type="NCBI Taxonomy" id="79200"/>
    <lineage>
        <taxon>Eukaryota</taxon>
        <taxon>Viridiplantae</taxon>
        <taxon>Streptophyta</taxon>
        <taxon>Embryophyta</taxon>
        <taxon>Tracheophyta</taxon>
        <taxon>Spermatophyta</taxon>
        <taxon>Magnoliopsida</taxon>
        <taxon>eudicotyledons</taxon>
        <taxon>Gunneridae</taxon>
        <taxon>Pentapetalae</taxon>
        <taxon>asterids</taxon>
        <taxon>campanulids</taxon>
        <taxon>Apiales</taxon>
        <taxon>Apiaceae</taxon>
        <taxon>Apioideae</taxon>
        <taxon>Scandiceae</taxon>
        <taxon>Daucinae</taxon>
        <taxon>Daucus</taxon>
        <taxon>Daucus sect. Daucus</taxon>
    </lineage>
</organism>
<dbReference type="Gramene" id="KZN03379">
    <property type="protein sequence ID" value="KZN03379"/>
    <property type="gene ID" value="DCAR_012135"/>
</dbReference>
<evidence type="ECO:0000256" key="4">
    <source>
        <dbReference type="ARBA" id="ARBA00023125"/>
    </source>
</evidence>
<dbReference type="Proteomes" id="UP000077755">
    <property type="component" value="Chromosome 3"/>
</dbReference>
<feature type="region of interest" description="Disordered" evidence="9">
    <location>
        <begin position="418"/>
        <end position="473"/>
    </location>
</feature>
<dbReference type="PANTHER" id="PTHR11850">
    <property type="entry name" value="HOMEOBOX PROTEIN TRANSCRIPTION FACTORS"/>
    <property type="match status" value="1"/>
</dbReference>
<dbReference type="PROSITE" id="PS50071">
    <property type="entry name" value="HOMEOBOX_2"/>
    <property type="match status" value="1"/>
</dbReference>
<evidence type="ECO:0000256" key="8">
    <source>
        <dbReference type="PROSITE-ProRule" id="PRU00108"/>
    </source>
</evidence>
<evidence type="ECO:0000313" key="12">
    <source>
        <dbReference type="EMBL" id="WOG94460.1"/>
    </source>
</evidence>
<dbReference type="GO" id="GO:0003677">
    <property type="term" value="F:DNA binding"/>
    <property type="evidence" value="ECO:0007669"/>
    <property type="project" value="UniProtKB-UniRule"/>
</dbReference>
<reference evidence="12" key="2">
    <citation type="submission" date="2022-03" db="EMBL/GenBank/DDBJ databases">
        <title>Draft title - Genomic analysis of global carrot germplasm unveils the trajectory of domestication and the origin of high carotenoid orange carrot.</title>
        <authorList>
            <person name="Iorizzo M."/>
            <person name="Ellison S."/>
            <person name="Senalik D."/>
            <person name="Macko-Podgorni A."/>
            <person name="Grzebelus D."/>
            <person name="Bostan H."/>
            <person name="Rolling W."/>
            <person name="Curaba J."/>
            <person name="Simon P."/>
        </authorList>
    </citation>
    <scope>NUCLEOTIDE SEQUENCE</scope>
    <source>
        <tissue evidence="12">Leaf</tissue>
    </source>
</reference>
<dbReference type="Pfam" id="PF07526">
    <property type="entry name" value="POX"/>
    <property type="match status" value="1"/>
</dbReference>
<sequence length="566" mass="63646">MAEGFDSQYHVPQQSRRDKLRVGCNLDNTSSSLLPPFYDPSIMTSSDLLNFQHGVKEERMNLMGYISSCSSSNSHNLYMDPQASFHLNPAHIQDLNNNTNPNNFYQNNQLRVLDQSFAGVLPSGQGLSLSLKSSQQTHQNSAPLSLNLQRSYEQQAYDLSRSSVPLGPFTGYALILKGSRFLKPAQQMLEEICDVDKGNFQNEKFSGDACLLDPIPLETNLSRGDVSDDDPRSSVEQRSKKSKLLCMLDEVYKRYRQYYQQMQAVVTSFESVAGLSTAAPFANLALKAMSKHFRYLKNAITDQLQFTIKSYGQVNYGKDGIPRAENADTSIYGQKPIQNMGFIEHQPVWRPQRGLPERAVTVLRAWLFEHFLHPYPTDTDKLMLAKQTGLSRNQVSNWFINARVRLWKPMVEEIHNLETRQKPSQRDEQSAEKTNNHLHASDSVPSENASTSTQRVHELPSKRSRDDYSNNIMTGEEPMNLLYGNALRHQHVGVGINGPVGTSGVSLTLGLQNNGIGMSEPFAMNAARRFGIEASNEGFVMGTFETQNRQFGRDYIGGQLLHDFVG</sequence>
<dbReference type="AlphaFoldDB" id="A0A166C776"/>
<dbReference type="EMBL" id="CP093345">
    <property type="protein sequence ID" value="WOG94460.1"/>
    <property type="molecule type" value="Genomic_DNA"/>
</dbReference>
<evidence type="ECO:0000313" key="11">
    <source>
        <dbReference type="EMBL" id="KZN03379.1"/>
    </source>
</evidence>
<dbReference type="Pfam" id="PF05920">
    <property type="entry name" value="Homeobox_KN"/>
    <property type="match status" value="1"/>
</dbReference>
<keyword evidence="6" id="KW-0804">Transcription</keyword>
<comment type="subcellular location">
    <subcellularLocation>
        <location evidence="1 8">Nucleus</location>
    </subcellularLocation>
</comment>
<evidence type="ECO:0000256" key="1">
    <source>
        <dbReference type="ARBA" id="ARBA00004123"/>
    </source>
</evidence>
<gene>
    <name evidence="11" type="ORF">DCAR_012135</name>
    <name evidence="12" type="ORF">DCAR_0313756</name>
</gene>
<dbReference type="GO" id="GO:0006355">
    <property type="term" value="P:regulation of DNA-templated transcription"/>
    <property type="evidence" value="ECO:0007669"/>
    <property type="project" value="InterPro"/>
</dbReference>
<feature type="compositionally biased region" description="Basic and acidic residues" evidence="9">
    <location>
        <begin position="455"/>
        <end position="468"/>
    </location>
</feature>
<dbReference type="SMART" id="SM00574">
    <property type="entry name" value="POX"/>
    <property type="match status" value="1"/>
</dbReference>
<dbReference type="InterPro" id="IPR009057">
    <property type="entry name" value="Homeodomain-like_sf"/>
</dbReference>
<dbReference type="OrthoDB" id="10056939at2759"/>
<feature type="compositionally biased region" description="Basic and acidic residues" evidence="9">
    <location>
        <begin position="418"/>
        <end position="435"/>
    </location>
</feature>
<evidence type="ECO:0000259" key="10">
    <source>
        <dbReference type="PROSITE" id="PS50071"/>
    </source>
</evidence>
<evidence type="ECO:0000256" key="5">
    <source>
        <dbReference type="ARBA" id="ARBA00023155"/>
    </source>
</evidence>
<name>A0A166C776_DAUCS</name>
<evidence type="ECO:0000256" key="7">
    <source>
        <dbReference type="ARBA" id="ARBA00023242"/>
    </source>
</evidence>
<feature type="compositionally biased region" description="Polar residues" evidence="9">
    <location>
        <begin position="443"/>
        <end position="454"/>
    </location>
</feature>
<proteinExistence type="inferred from homology"/>
<evidence type="ECO:0000256" key="3">
    <source>
        <dbReference type="ARBA" id="ARBA00023015"/>
    </source>
</evidence>
<evidence type="ECO:0000256" key="9">
    <source>
        <dbReference type="SAM" id="MobiDB-lite"/>
    </source>
</evidence>
<evidence type="ECO:0000313" key="13">
    <source>
        <dbReference type="Proteomes" id="UP000077755"/>
    </source>
</evidence>
<accession>A0A166C776</accession>
<protein>
    <recommendedName>
        <fullName evidence="10">Homeobox domain-containing protein</fullName>
    </recommendedName>
</protein>
<feature type="domain" description="Homeobox" evidence="10">
    <location>
        <begin position="346"/>
        <end position="409"/>
    </location>
</feature>
<comment type="similarity">
    <text evidence="2">Belongs to the TALE/BELL homeobox family.</text>
</comment>
<evidence type="ECO:0000256" key="2">
    <source>
        <dbReference type="ARBA" id="ARBA00006454"/>
    </source>
</evidence>
<dbReference type="EMBL" id="LNRQ01000003">
    <property type="protein sequence ID" value="KZN03379.1"/>
    <property type="molecule type" value="Genomic_DNA"/>
</dbReference>
<dbReference type="OMA" id="YNGLATH"/>
<dbReference type="SMART" id="SM00389">
    <property type="entry name" value="HOX"/>
    <property type="match status" value="1"/>
</dbReference>
<dbReference type="STRING" id="79200.A0A166C776"/>
<dbReference type="InterPro" id="IPR006563">
    <property type="entry name" value="POX_dom"/>
</dbReference>